<proteinExistence type="predicted"/>
<dbReference type="Proteomes" id="UP000595254">
    <property type="component" value="Chromosome"/>
</dbReference>
<dbReference type="RefSeq" id="WP_081704829.1">
    <property type="nucleotide sequence ID" value="NZ_CP068053.1"/>
</dbReference>
<sequence>MTAVLIISILIIFVVLFLAVMTINKGYNFKHTIDPLDQEADLKNEVENQTKK</sequence>
<dbReference type="AlphaFoldDB" id="A0A974NKI2"/>
<evidence type="ECO:0000313" key="2">
    <source>
        <dbReference type="EMBL" id="QQS99447.1"/>
    </source>
</evidence>
<accession>A0A974NKI2</accession>
<reference evidence="2 3" key="1">
    <citation type="submission" date="2021-01" db="EMBL/GenBank/DDBJ databases">
        <title>FDA dAtabase for Regulatory Grade micrObial Sequences (FDA-ARGOS): Supporting development and validation of Infectious Disease Dx tests.</title>
        <authorList>
            <person name="Nelson B."/>
            <person name="Plummer A."/>
            <person name="Tallon L."/>
            <person name="Sadzewicz L."/>
            <person name="Zhao X."/>
            <person name="Boylan J."/>
            <person name="Ott S."/>
            <person name="Bowen H."/>
            <person name="Vavikolanu K."/>
            <person name="Mehta A."/>
            <person name="Aluvathingal J."/>
            <person name="Nadendla S."/>
            <person name="Myers T."/>
            <person name="Yan Y."/>
            <person name="Sichtig H."/>
        </authorList>
    </citation>
    <scope>NUCLEOTIDE SEQUENCE [LARGE SCALE GENOMIC DNA]</scope>
    <source>
        <strain evidence="2 3">FDAARGOS_1161</strain>
    </source>
</reference>
<evidence type="ECO:0000313" key="3">
    <source>
        <dbReference type="Proteomes" id="UP000595254"/>
    </source>
</evidence>
<feature type="transmembrane region" description="Helical" evidence="1">
    <location>
        <begin position="6"/>
        <end position="23"/>
    </location>
</feature>
<name>A0A974NKI2_PERPY</name>
<gene>
    <name evidence="2" type="primary">ytzI</name>
    <name evidence="2" type="ORF">I6J18_17850</name>
</gene>
<protein>
    <submittedName>
        <fullName evidence="2">YtzI protein</fullName>
    </submittedName>
</protein>
<organism evidence="2 3">
    <name type="scientific">Peribacillus psychrosaccharolyticus</name>
    <name type="common">Bacillus psychrosaccharolyticus</name>
    <dbReference type="NCBI Taxonomy" id="1407"/>
    <lineage>
        <taxon>Bacteria</taxon>
        <taxon>Bacillati</taxon>
        <taxon>Bacillota</taxon>
        <taxon>Bacilli</taxon>
        <taxon>Bacillales</taxon>
        <taxon>Bacillaceae</taxon>
        <taxon>Peribacillus</taxon>
    </lineage>
</organism>
<dbReference type="KEGG" id="ppsr:I6J18_17850"/>
<keyword evidence="1" id="KW-0812">Transmembrane</keyword>
<keyword evidence="1" id="KW-1133">Transmembrane helix</keyword>
<keyword evidence="1" id="KW-0472">Membrane</keyword>
<dbReference type="NCBIfam" id="NF033232">
    <property type="entry name" value="small_YtzI"/>
    <property type="match status" value="1"/>
</dbReference>
<dbReference type="InterPro" id="IPR047753">
    <property type="entry name" value="YtzI-like"/>
</dbReference>
<dbReference type="EMBL" id="CP068053">
    <property type="protein sequence ID" value="QQS99447.1"/>
    <property type="molecule type" value="Genomic_DNA"/>
</dbReference>
<evidence type="ECO:0000256" key="1">
    <source>
        <dbReference type="SAM" id="Phobius"/>
    </source>
</evidence>
<keyword evidence="3" id="KW-1185">Reference proteome</keyword>